<dbReference type="PANTHER" id="PTHR33406">
    <property type="entry name" value="MEMBRANE PROTEIN MJ1562-RELATED"/>
    <property type="match status" value="1"/>
</dbReference>
<evidence type="ECO:0000256" key="3">
    <source>
        <dbReference type="ARBA" id="ARBA00022475"/>
    </source>
</evidence>
<dbReference type="InterPro" id="IPR050545">
    <property type="entry name" value="Mycobact_MmpL"/>
</dbReference>
<dbReference type="SUPFAM" id="SSF82866">
    <property type="entry name" value="Multidrug efflux transporter AcrB transmembrane domain"/>
    <property type="match status" value="2"/>
</dbReference>
<keyword evidence="5 7" id="KW-1133">Transmembrane helix</keyword>
<feature type="transmembrane region" description="Helical" evidence="7">
    <location>
        <begin position="643"/>
        <end position="668"/>
    </location>
</feature>
<dbReference type="Proteomes" id="UP000649753">
    <property type="component" value="Unassembled WGS sequence"/>
</dbReference>
<dbReference type="GO" id="GO:0005886">
    <property type="term" value="C:plasma membrane"/>
    <property type="evidence" value="ECO:0007669"/>
    <property type="project" value="UniProtKB-SubCell"/>
</dbReference>
<dbReference type="PROSITE" id="PS50156">
    <property type="entry name" value="SSD"/>
    <property type="match status" value="1"/>
</dbReference>
<gene>
    <name evidence="9" type="ORF">H4W31_007136</name>
</gene>
<dbReference type="Gene3D" id="1.20.1640.10">
    <property type="entry name" value="Multidrug efflux transporter AcrB transmembrane domain"/>
    <property type="match status" value="2"/>
</dbReference>
<proteinExistence type="inferred from homology"/>
<feature type="transmembrane region" description="Helical" evidence="7">
    <location>
        <begin position="305"/>
        <end position="330"/>
    </location>
</feature>
<keyword evidence="10" id="KW-1185">Reference proteome</keyword>
<evidence type="ECO:0000313" key="10">
    <source>
        <dbReference type="Proteomes" id="UP000649753"/>
    </source>
</evidence>
<feature type="transmembrane region" description="Helical" evidence="7">
    <location>
        <begin position="170"/>
        <end position="193"/>
    </location>
</feature>
<reference evidence="9" key="1">
    <citation type="submission" date="2020-10" db="EMBL/GenBank/DDBJ databases">
        <title>Sequencing the genomes of 1000 actinobacteria strains.</title>
        <authorList>
            <person name="Klenk H.-P."/>
        </authorList>
    </citation>
    <scope>NUCLEOTIDE SEQUENCE</scope>
    <source>
        <strain evidence="9">DSM 46832</strain>
    </source>
</reference>
<dbReference type="InterPro" id="IPR000731">
    <property type="entry name" value="SSD"/>
</dbReference>
<feature type="transmembrane region" description="Helical" evidence="7">
    <location>
        <begin position="537"/>
        <end position="558"/>
    </location>
</feature>
<evidence type="ECO:0000313" key="9">
    <source>
        <dbReference type="EMBL" id="MBE1491498.1"/>
    </source>
</evidence>
<dbReference type="EMBL" id="JADBEB010000001">
    <property type="protein sequence ID" value="MBE1491498.1"/>
    <property type="molecule type" value="Genomic_DNA"/>
</dbReference>
<dbReference type="RefSeq" id="WP_192770561.1">
    <property type="nucleotide sequence ID" value="NZ_JADBEB010000001.1"/>
</dbReference>
<organism evidence="9 10">
    <name type="scientific">Plantactinospora soyae</name>
    <dbReference type="NCBI Taxonomy" id="1544732"/>
    <lineage>
        <taxon>Bacteria</taxon>
        <taxon>Bacillati</taxon>
        <taxon>Actinomycetota</taxon>
        <taxon>Actinomycetes</taxon>
        <taxon>Micromonosporales</taxon>
        <taxon>Micromonosporaceae</taxon>
        <taxon>Plantactinospora</taxon>
    </lineage>
</organism>
<dbReference type="InterPro" id="IPR004869">
    <property type="entry name" value="MMPL_dom"/>
</dbReference>
<feature type="transmembrane region" description="Helical" evidence="7">
    <location>
        <begin position="200"/>
        <end position="221"/>
    </location>
</feature>
<accession>A0A927MGX7</accession>
<feature type="domain" description="SSD" evidence="8">
    <location>
        <begin position="198"/>
        <end position="330"/>
    </location>
</feature>
<comment type="similarity">
    <text evidence="2">Belongs to the resistance-nodulation-cell division (RND) (TC 2.A.6) family. MmpL subfamily.</text>
</comment>
<evidence type="ECO:0000256" key="4">
    <source>
        <dbReference type="ARBA" id="ARBA00022692"/>
    </source>
</evidence>
<evidence type="ECO:0000256" key="5">
    <source>
        <dbReference type="ARBA" id="ARBA00022989"/>
    </source>
</evidence>
<protein>
    <submittedName>
        <fullName evidence="9">RND superfamily putative drug exporter</fullName>
    </submittedName>
</protein>
<feature type="transmembrane region" description="Helical" evidence="7">
    <location>
        <begin position="513"/>
        <end position="530"/>
    </location>
</feature>
<keyword evidence="4 7" id="KW-0812">Transmembrane</keyword>
<evidence type="ECO:0000256" key="7">
    <source>
        <dbReference type="SAM" id="Phobius"/>
    </source>
</evidence>
<evidence type="ECO:0000256" key="2">
    <source>
        <dbReference type="ARBA" id="ARBA00010157"/>
    </source>
</evidence>
<comment type="caution">
    <text evidence="9">The sequence shown here is derived from an EMBL/GenBank/DDBJ whole genome shotgun (WGS) entry which is preliminary data.</text>
</comment>
<dbReference type="Pfam" id="PF03176">
    <property type="entry name" value="MMPL"/>
    <property type="match status" value="2"/>
</dbReference>
<dbReference type="PANTHER" id="PTHR33406:SF6">
    <property type="entry name" value="MEMBRANE PROTEIN YDGH-RELATED"/>
    <property type="match status" value="1"/>
</dbReference>
<comment type="subcellular location">
    <subcellularLocation>
        <location evidence="1">Cell membrane</location>
        <topology evidence="1">Multi-pass membrane protein</topology>
    </subcellularLocation>
</comment>
<feature type="transmembrane region" description="Helical" evidence="7">
    <location>
        <begin position="233"/>
        <end position="252"/>
    </location>
</feature>
<feature type="transmembrane region" description="Helical" evidence="7">
    <location>
        <begin position="367"/>
        <end position="386"/>
    </location>
</feature>
<feature type="transmembrane region" description="Helical" evidence="7">
    <location>
        <begin position="273"/>
        <end position="299"/>
    </location>
</feature>
<keyword evidence="6 7" id="KW-0472">Membrane</keyword>
<keyword evidence="3" id="KW-1003">Cell membrane</keyword>
<evidence type="ECO:0000256" key="6">
    <source>
        <dbReference type="ARBA" id="ARBA00023136"/>
    </source>
</evidence>
<feature type="transmembrane region" description="Helical" evidence="7">
    <location>
        <begin position="609"/>
        <end position="631"/>
    </location>
</feature>
<feature type="transmembrane region" description="Helical" evidence="7">
    <location>
        <begin position="570"/>
        <end position="589"/>
    </location>
</feature>
<dbReference type="AlphaFoldDB" id="A0A927MGX7"/>
<evidence type="ECO:0000259" key="8">
    <source>
        <dbReference type="PROSITE" id="PS50156"/>
    </source>
</evidence>
<sequence>MLRKLMTLPSGRIAKWAILACWLALLIPAFLLAGKLGDVEKNDNSAWLPSNAEATKVIEQAKKFQPAETLPAIVIYDRPEGVTPADMAKAQADVEAFKGIDKVVGQPHGPVQAQDGRAIQTVVQIDDGNEGWDGAHAVVEAMTEIGEENADGLGFHVTGPAGYASDSITAFGGGGALGMITALVVVVILLFTYRSPLLPLLPLLTAGGALVMAEAVIYLLAKNAGLTVNTQTSLILTVLVFGAATDYALLLISRYREELRRHEDRHEAMAEALYRSSPAIIASAATVAVSLLVLLLATLNSTKGLGPACAVGILVGLLAMVTLMPALLVICGRWIFWPARPSYGSVATARDSIWTRIGTAVARRPRIVWIGTALALAVMAIGVVGLKADGIPSKGQFTNESQAVVGEEIQARHFPAGSGDPIYVVAKAASAEQVRSVLSGVPGIADVAPPMIKDGEAFVLGTLRDAPGSKAAMRTVERARTEVHRIEDADARLGGSTAIALDTQQSAARDAKVIIPVVLVVVFLILALLLRAIVAPLLLMATVVLSFGAALGVSALMFNHVFDFAGADSNFPLLVFVFLVALGIDYNIFLVTRVREEALLHGTRRGARIGLSATGGVITSAGLVLAGTFAALGSLPLVFAAQLGFAVAFGVLLDTMIVRSVLVTALTLDVGRWMWWPSRLFRQHDDPRPAADEYDLEPVLTGTGR</sequence>
<name>A0A927MGX7_9ACTN</name>
<evidence type="ECO:0000256" key="1">
    <source>
        <dbReference type="ARBA" id="ARBA00004651"/>
    </source>
</evidence>